<dbReference type="CDD" id="cd02440">
    <property type="entry name" value="AdoMet_MTases"/>
    <property type="match status" value="1"/>
</dbReference>
<keyword evidence="2" id="KW-1185">Reference proteome</keyword>
<protein>
    <recommendedName>
        <fullName evidence="3">Methyltransferase type 11 domain-containing protein</fullName>
    </recommendedName>
</protein>
<dbReference type="PANTHER" id="PTHR45036:SF1">
    <property type="entry name" value="METHYLTRANSFERASE LIKE 7A"/>
    <property type="match status" value="1"/>
</dbReference>
<dbReference type="Gene3D" id="3.40.50.150">
    <property type="entry name" value="Vaccinia Virus protein VP39"/>
    <property type="match status" value="1"/>
</dbReference>
<evidence type="ECO:0000313" key="1">
    <source>
        <dbReference type="EMBL" id="PFH49526.1"/>
    </source>
</evidence>
<dbReference type="STRING" id="703135.A0A2A9NP52"/>
<dbReference type="PANTHER" id="PTHR45036">
    <property type="entry name" value="METHYLTRANSFERASE LIKE 7B"/>
    <property type="match status" value="1"/>
</dbReference>
<dbReference type="InterPro" id="IPR052356">
    <property type="entry name" value="Thiol_S-MT"/>
</dbReference>
<dbReference type="SUPFAM" id="SSF53335">
    <property type="entry name" value="S-adenosyl-L-methionine-dependent methyltransferases"/>
    <property type="match status" value="1"/>
</dbReference>
<organism evidence="1 2">
    <name type="scientific">Amanita thiersii Skay4041</name>
    <dbReference type="NCBI Taxonomy" id="703135"/>
    <lineage>
        <taxon>Eukaryota</taxon>
        <taxon>Fungi</taxon>
        <taxon>Dikarya</taxon>
        <taxon>Basidiomycota</taxon>
        <taxon>Agaricomycotina</taxon>
        <taxon>Agaricomycetes</taxon>
        <taxon>Agaricomycetidae</taxon>
        <taxon>Agaricales</taxon>
        <taxon>Pluteineae</taxon>
        <taxon>Amanitaceae</taxon>
        <taxon>Amanita</taxon>
    </lineage>
</organism>
<dbReference type="InterPro" id="IPR029063">
    <property type="entry name" value="SAM-dependent_MTases_sf"/>
</dbReference>
<name>A0A2A9NP52_9AGAR</name>
<dbReference type="EMBL" id="KZ302026">
    <property type="protein sequence ID" value="PFH49526.1"/>
    <property type="molecule type" value="Genomic_DNA"/>
</dbReference>
<proteinExistence type="predicted"/>
<dbReference type="OrthoDB" id="540004at2759"/>
<sequence>MAHVWAEFAKFTDENGRPVKQGLITPYASGVVLDLGAGHGHTAFYLDHGKVTRYIALEPNTLMHPQIRENANKAGYTESDGTLLVLACGAQDTEEILSAIGTQVDTLISVLTLCSIPEPQKTISSMANNLLKSGGQFLFYEHVLSHRRDVARWQRIWAPFWQIVFDGCRLDRPSHLWVEEVIREDGESVWNDRRVWGKEEEDEENLFWHRTGRYVKR</sequence>
<dbReference type="AlphaFoldDB" id="A0A2A9NP52"/>
<dbReference type="Pfam" id="PF13489">
    <property type="entry name" value="Methyltransf_23"/>
    <property type="match status" value="1"/>
</dbReference>
<reference evidence="1 2" key="1">
    <citation type="submission" date="2014-02" db="EMBL/GenBank/DDBJ databases">
        <title>Transposable element dynamics among asymbiotic and ectomycorrhizal Amanita fungi.</title>
        <authorList>
            <consortium name="DOE Joint Genome Institute"/>
            <person name="Hess J."/>
            <person name="Skrede I."/>
            <person name="Wolfe B."/>
            <person name="LaButti K."/>
            <person name="Ohm R.A."/>
            <person name="Grigoriev I.V."/>
            <person name="Pringle A."/>
        </authorList>
    </citation>
    <scope>NUCLEOTIDE SEQUENCE [LARGE SCALE GENOMIC DNA]</scope>
    <source>
        <strain evidence="1 2">SKay4041</strain>
    </source>
</reference>
<gene>
    <name evidence="1" type="ORF">AMATHDRAFT_62979</name>
</gene>
<evidence type="ECO:0000313" key="2">
    <source>
        <dbReference type="Proteomes" id="UP000242287"/>
    </source>
</evidence>
<dbReference type="Proteomes" id="UP000242287">
    <property type="component" value="Unassembled WGS sequence"/>
</dbReference>
<evidence type="ECO:0008006" key="3">
    <source>
        <dbReference type="Google" id="ProtNLM"/>
    </source>
</evidence>
<accession>A0A2A9NP52</accession>